<dbReference type="AlphaFoldDB" id="A0AAX3W4L7"/>
<keyword evidence="6 12" id="KW-0418">Kinase</keyword>
<dbReference type="PANTHER" id="PTHR42878">
    <property type="entry name" value="TWO-COMPONENT HISTIDINE KINASE"/>
    <property type="match status" value="1"/>
</dbReference>
<dbReference type="InterPro" id="IPR003594">
    <property type="entry name" value="HATPase_dom"/>
</dbReference>
<dbReference type="GO" id="GO:0016020">
    <property type="term" value="C:membrane"/>
    <property type="evidence" value="ECO:0007669"/>
    <property type="project" value="UniProtKB-SubCell"/>
</dbReference>
<dbReference type="Gene3D" id="1.10.287.130">
    <property type="match status" value="1"/>
</dbReference>
<evidence type="ECO:0000256" key="8">
    <source>
        <dbReference type="ARBA" id="ARBA00023012"/>
    </source>
</evidence>
<keyword evidence="10" id="KW-0812">Transmembrane</keyword>
<dbReference type="GO" id="GO:0000155">
    <property type="term" value="F:phosphorelay sensor kinase activity"/>
    <property type="evidence" value="ECO:0007669"/>
    <property type="project" value="InterPro"/>
</dbReference>
<dbReference type="SMART" id="SM00387">
    <property type="entry name" value="HATPase_c"/>
    <property type="match status" value="1"/>
</dbReference>
<keyword evidence="10" id="KW-1133">Transmembrane helix</keyword>
<evidence type="ECO:0000256" key="7">
    <source>
        <dbReference type="ARBA" id="ARBA00022840"/>
    </source>
</evidence>
<dbReference type="SMART" id="SM00388">
    <property type="entry name" value="HisKA"/>
    <property type="match status" value="1"/>
</dbReference>
<evidence type="ECO:0000259" key="11">
    <source>
        <dbReference type="PROSITE" id="PS50109"/>
    </source>
</evidence>
<dbReference type="PANTHER" id="PTHR42878:SF14">
    <property type="entry name" value="OSMOLARITY TWO-COMPONENT SYSTEM PROTEIN SSK1"/>
    <property type="match status" value="1"/>
</dbReference>
<evidence type="ECO:0000313" key="13">
    <source>
        <dbReference type="Proteomes" id="UP001223261"/>
    </source>
</evidence>
<dbReference type="GO" id="GO:0005524">
    <property type="term" value="F:ATP binding"/>
    <property type="evidence" value="ECO:0007669"/>
    <property type="project" value="UniProtKB-KW"/>
</dbReference>
<proteinExistence type="predicted"/>
<dbReference type="GO" id="GO:0030295">
    <property type="term" value="F:protein kinase activator activity"/>
    <property type="evidence" value="ECO:0007669"/>
    <property type="project" value="TreeGrafter"/>
</dbReference>
<evidence type="ECO:0000256" key="6">
    <source>
        <dbReference type="ARBA" id="ARBA00022777"/>
    </source>
</evidence>
<keyword evidence="8" id="KW-0902">Two-component regulatory system</keyword>
<dbReference type="InterPro" id="IPR008358">
    <property type="entry name" value="Sig_transdc_His_kin/Pase_MprB"/>
</dbReference>
<dbReference type="GO" id="GO:0000156">
    <property type="term" value="F:phosphorelay response regulator activity"/>
    <property type="evidence" value="ECO:0007669"/>
    <property type="project" value="TreeGrafter"/>
</dbReference>
<keyword evidence="9 10" id="KW-0472">Membrane</keyword>
<evidence type="ECO:0000256" key="2">
    <source>
        <dbReference type="ARBA" id="ARBA00004651"/>
    </source>
</evidence>
<keyword evidence="7" id="KW-0067">ATP-binding</keyword>
<dbReference type="InterPro" id="IPR036890">
    <property type="entry name" value="HATPase_C_sf"/>
</dbReference>
<dbReference type="Pfam" id="PF02518">
    <property type="entry name" value="HATPase_c"/>
    <property type="match status" value="1"/>
</dbReference>
<dbReference type="PROSITE" id="PS50109">
    <property type="entry name" value="HIS_KIN"/>
    <property type="match status" value="1"/>
</dbReference>
<evidence type="ECO:0000256" key="9">
    <source>
        <dbReference type="ARBA" id="ARBA00023136"/>
    </source>
</evidence>
<dbReference type="CDD" id="cd00075">
    <property type="entry name" value="HATPase"/>
    <property type="match status" value="1"/>
</dbReference>
<dbReference type="SUPFAM" id="SSF55874">
    <property type="entry name" value="ATPase domain of HSP90 chaperone/DNA topoisomerase II/histidine kinase"/>
    <property type="match status" value="1"/>
</dbReference>
<dbReference type="InterPro" id="IPR036097">
    <property type="entry name" value="HisK_dim/P_sf"/>
</dbReference>
<dbReference type="EC" id="2.7.13.3" evidence="3"/>
<accession>A0AAX3W4L7</accession>
<dbReference type="InterPro" id="IPR005467">
    <property type="entry name" value="His_kinase_dom"/>
</dbReference>
<dbReference type="Proteomes" id="UP001223261">
    <property type="component" value="Chromosome"/>
</dbReference>
<comment type="subcellular location">
    <subcellularLocation>
        <location evidence="2">Cell membrane</location>
        <topology evidence="2">Multi-pass membrane protein</topology>
    </subcellularLocation>
</comment>
<comment type="catalytic activity">
    <reaction evidence="1">
        <text>ATP + protein L-histidine = ADP + protein N-phospho-L-histidine.</text>
        <dbReference type="EC" id="2.7.13.3"/>
    </reaction>
</comment>
<evidence type="ECO:0000313" key="12">
    <source>
        <dbReference type="EMBL" id="WHI59714.1"/>
    </source>
</evidence>
<dbReference type="PRINTS" id="PR01780">
    <property type="entry name" value="LANTIREGPROT"/>
</dbReference>
<evidence type="ECO:0000256" key="5">
    <source>
        <dbReference type="ARBA" id="ARBA00022741"/>
    </source>
</evidence>
<reference evidence="12" key="1">
    <citation type="journal article" date="2023" name="Antibiotics">
        <title>Prevalence and Molecular Characterization of Methicillin-Resistant Staphylococci (MRS) and Mammaliicocci (MRM) in Dromedary Camels from Algeria: First Detection of SCCmec-mecC Hybrid in Methicillin-Resistant Mammaliicoccus lentus.</title>
        <authorList>
            <person name="Belhout C."/>
            <person name="Boyen F."/>
            <person name="Vereecke N."/>
            <person name="Theuns S."/>
            <person name="Taibi N."/>
            <person name="Stegger M."/>
            <person name="de la Fe-Rodriguez P.Y."/>
            <person name="Bouayad L."/>
            <person name="Elgroud R."/>
            <person name="Butaye P."/>
        </authorList>
    </citation>
    <scope>NUCLEOTIDE SEQUENCE</scope>
    <source>
        <strain evidence="12">7048</strain>
    </source>
</reference>
<feature type="transmembrane region" description="Helical" evidence="10">
    <location>
        <begin position="12"/>
        <end position="32"/>
    </location>
</feature>
<dbReference type="CDD" id="cd00082">
    <property type="entry name" value="HisKA"/>
    <property type="match status" value="1"/>
</dbReference>
<evidence type="ECO:0000256" key="4">
    <source>
        <dbReference type="ARBA" id="ARBA00022679"/>
    </source>
</evidence>
<organism evidence="12 13">
    <name type="scientific">Mammaliicoccus lentus</name>
    <name type="common">Staphylococcus lentus</name>
    <dbReference type="NCBI Taxonomy" id="42858"/>
    <lineage>
        <taxon>Bacteria</taxon>
        <taxon>Bacillati</taxon>
        <taxon>Bacillota</taxon>
        <taxon>Bacilli</taxon>
        <taxon>Bacillales</taxon>
        <taxon>Staphylococcaceae</taxon>
        <taxon>Mammaliicoccus</taxon>
    </lineage>
</organism>
<evidence type="ECO:0000256" key="3">
    <source>
        <dbReference type="ARBA" id="ARBA00012438"/>
    </source>
</evidence>
<evidence type="ECO:0000256" key="1">
    <source>
        <dbReference type="ARBA" id="ARBA00000085"/>
    </source>
</evidence>
<dbReference type="EMBL" id="CP118848">
    <property type="protein sequence ID" value="WHI59714.1"/>
    <property type="molecule type" value="Genomic_DNA"/>
</dbReference>
<keyword evidence="5" id="KW-0547">Nucleotide-binding</keyword>
<dbReference type="SUPFAM" id="SSF47384">
    <property type="entry name" value="Homodimeric domain of signal transducing histidine kinase"/>
    <property type="match status" value="1"/>
</dbReference>
<gene>
    <name evidence="12" type="ORF">PYH69_13515</name>
</gene>
<dbReference type="GO" id="GO:0007234">
    <property type="term" value="P:osmosensory signaling via phosphorelay pathway"/>
    <property type="evidence" value="ECO:0007669"/>
    <property type="project" value="TreeGrafter"/>
</dbReference>
<protein>
    <recommendedName>
        <fullName evidence="3">histidine kinase</fullName>
        <ecNumber evidence="3">2.7.13.3</ecNumber>
    </recommendedName>
</protein>
<dbReference type="Pfam" id="PF00512">
    <property type="entry name" value="HisKA"/>
    <property type="match status" value="1"/>
</dbReference>
<sequence length="487" mass="56750">MNKRFTLKFIKYISIFFIVTMILTCIGLYVFFSKAINLMYTDLENIDETYIDSAISKSKNTYELNKDLTQKLKENNAKLYIIDDKANVSYPKNHGNLKKKLIGNINNTMTVPYKKHLHVAIVFPSNSNLTIKNQGDINTKKLINSNFIEGYNRYNIGIENNNLKFIEKPFHKKVSYVSEFGEADKKLFISSLLVTLLLFAINLIFVILLALIISKRISNPLFFYTEWIENLSKGKLFKPSSKHHNKKNKKLFKELNDSVETLSDQLMQNKIYHNQINYYKEKWLSQISHDLKSPLTTIYGYSRLLTNESNESTKYAILISEKAAYMTELINSLNQNFKYETEQMGINKEAFDIIETTNQLINSFQYDKLTIINNLENPTFYGNKLYFERMIMNLIDNSIDHNKINPNIEITISYKNEVLIIDYRDDGVGISKAIEEKALHSTHTKKDNEKEHGIGFTIIMDSIHFHNGTFQSLPIEKGVHFRIKLYE</sequence>
<dbReference type="Gene3D" id="3.30.565.10">
    <property type="entry name" value="Histidine kinase-like ATPase, C-terminal domain"/>
    <property type="match status" value="1"/>
</dbReference>
<evidence type="ECO:0000256" key="10">
    <source>
        <dbReference type="SAM" id="Phobius"/>
    </source>
</evidence>
<keyword evidence="4" id="KW-0808">Transferase</keyword>
<name>A0AAX3W4L7_MAMLE</name>
<feature type="transmembrane region" description="Helical" evidence="10">
    <location>
        <begin position="187"/>
        <end position="213"/>
    </location>
</feature>
<dbReference type="InterPro" id="IPR003661">
    <property type="entry name" value="HisK_dim/P_dom"/>
</dbReference>
<feature type="domain" description="Histidine kinase" evidence="11">
    <location>
        <begin position="286"/>
        <end position="487"/>
    </location>
</feature>
<dbReference type="InterPro" id="IPR050351">
    <property type="entry name" value="BphY/WalK/GraS-like"/>
</dbReference>
<dbReference type="RefSeq" id="WP_282862031.1">
    <property type="nucleotide sequence ID" value="NZ_CP118848.1"/>
</dbReference>